<dbReference type="SUPFAM" id="SSF48576">
    <property type="entry name" value="Terpenoid synthases"/>
    <property type="match status" value="1"/>
</dbReference>
<dbReference type="PROSITE" id="PS00723">
    <property type="entry name" value="POLYPRENYL_SYNTHASE_1"/>
    <property type="match status" value="1"/>
</dbReference>
<dbReference type="InterPro" id="IPR008949">
    <property type="entry name" value="Isoprenoid_synthase_dom_sf"/>
</dbReference>
<comment type="cofactor">
    <cofactor evidence="1">
        <name>Mg(2+)</name>
        <dbReference type="ChEBI" id="CHEBI:18420"/>
    </cofactor>
</comment>
<dbReference type="STRING" id="556325.BHE16_00335"/>
<sequence length="357" mass="38453">MPDSSPSATYIASLNAQLADFLSEQRTIVTAISPHATELMDSISELATGGKRLRASLAYWGFKGAGGQDDDAAIVALGGSIELFQTAALIHDDIIDASDTRRGNPSIHRRFEAIHRREKWHKNAERFGESAAILAGDLCLSLSEQLFGTIGNVPRQTRIIFDEMRLQVMAGQYLDVLEENAGPVLDPAGALDRARSILRYKSAKYSAENPVLLGASLAGANQHLLEGYSRFALPLGEAFQLRDDVLGVFGDPATTGKPSGDDLREGKRTELIAHGLQLSSESECTFIQSRLGAADLSDAEVAQMSQLLVDCGALAATERSIEQLSTQSFEALAELDIPEESRQALRIIGEAAVNRSN</sequence>
<gene>
    <name evidence="7" type="ORF">BHE16_00335</name>
</gene>
<protein>
    <submittedName>
        <fullName evidence="7">Polyprenyl synthetase</fullName>
    </submittedName>
</protein>
<name>A0A1L2ZL11_9MICC</name>
<keyword evidence="4" id="KW-0479">Metal-binding</keyword>
<proteinExistence type="inferred from homology"/>
<keyword evidence="8" id="KW-1185">Reference proteome</keyword>
<dbReference type="Gene3D" id="1.10.600.10">
    <property type="entry name" value="Farnesyl Diphosphate Synthase"/>
    <property type="match status" value="1"/>
</dbReference>
<dbReference type="InterPro" id="IPR033749">
    <property type="entry name" value="Polyprenyl_synt_CS"/>
</dbReference>
<dbReference type="EMBL" id="CP018135">
    <property type="protein sequence ID" value="APF39721.1"/>
    <property type="molecule type" value="Genomic_DNA"/>
</dbReference>
<dbReference type="Proteomes" id="UP000183530">
    <property type="component" value="Chromosome"/>
</dbReference>
<dbReference type="PROSITE" id="PS00444">
    <property type="entry name" value="POLYPRENYL_SYNTHASE_2"/>
    <property type="match status" value="1"/>
</dbReference>
<organism evidence="7 8">
    <name type="scientific">Neomicrococcus aestuarii</name>
    <dbReference type="NCBI Taxonomy" id="556325"/>
    <lineage>
        <taxon>Bacteria</taxon>
        <taxon>Bacillati</taxon>
        <taxon>Actinomycetota</taxon>
        <taxon>Actinomycetes</taxon>
        <taxon>Micrococcales</taxon>
        <taxon>Micrococcaceae</taxon>
        <taxon>Neomicrococcus</taxon>
    </lineage>
</organism>
<evidence type="ECO:0000256" key="2">
    <source>
        <dbReference type="ARBA" id="ARBA00006706"/>
    </source>
</evidence>
<comment type="similarity">
    <text evidence="2 6">Belongs to the FPP/GGPP synthase family.</text>
</comment>
<reference evidence="7 8" key="1">
    <citation type="submission" date="2016-11" db="EMBL/GenBank/DDBJ databases">
        <title>Genome sequencing of Zhihengliuella aestuarii B18 antagonistic to Plasmodiophora brassicae.</title>
        <authorList>
            <person name="Luo Y."/>
        </authorList>
    </citation>
    <scope>NUCLEOTIDE SEQUENCE [LARGE SCALE GENOMIC DNA]</scope>
    <source>
        <strain evidence="7 8">B18</strain>
    </source>
</reference>
<dbReference type="Pfam" id="PF00348">
    <property type="entry name" value="polyprenyl_synt"/>
    <property type="match status" value="1"/>
</dbReference>
<dbReference type="CDD" id="cd00685">
    <property type="entry name" value="Trans_IPPS_HT"/>
    <property type="match status" value="1"/>
</dbReference>
<dbReference type="GO" id="GO:0008299">
    <property type="term" value="P:isoprenoid biosynthetic process"/>
    <property type="evidence" value="ECO:0007669"/>
    <property type="project" value="InterPro"/>
</dbReference>
<dbReference type="RefSeq" id="WP_071893190.1">
    <property type="nucleotide sequence ID" value="NZ_CP018135.1"/>
</dbReference>
<dbReference type="KEGG" id="nae:BHE16_00335"/>
<accession>A0A1L2ZL11</accession>
<evidence type="ECO:0000256" key="4">
    <source>
        <dbReference type="ARBA" id="ARBA00022723"/>
    </source>
</evidence>
<dbReference type="InterPro" id="IPR000092">
    <property type="entry name" value="Polyprenyl_synt"/>
</dbReference>
<evidence type="ECO:0000313" key="7">
    <source>
        <dbReference type="EMBL" id="APF39721.1"/>
    </source>
</evidence>
<evidence type="ECO:0000256" key="6">
    <source>
        <dbReference type="RuleBase" id="RU004466"/>
    </source>
</evidence>
<evidence type="ECO:0000256" key="5">
    <source>
        <dbReference type="ARBA" id="ARBA00022842"/>
    </source>
</evidence>
<dbReference type="PANTHER" id="PTHR12001">
    <property type="entry name" value="GERANYLGERANYL PYROPHOSPHATE SYNTHASE"/>
    <property type="match status" value="1"/>
</dbReference>
<keyword evidence="5" id="KW-0460">Magnesium</keyword>
<keyword evidence="3 6" id="KW-0808">Transferase</keyword>
<dbReference type="SFLD" id="SFLDS00005">
    <property type="entry name" value="Isoprenoid_Synthase_Type_I"/>
    <property type="match status" value="1"/>
</dbReference>
<evidence type="ECO:0000256" key="3">
    <source>
        <dbReference type="ARBA" id="ARBA00022679"/>
    </source>
</evidence>
<evidence type="ECO:0000313" key="8">
    <source>
        <dbReference type="Proteomes" id="UP000183530"/>
    </source>
</evidence>
<dbReference type="PANTHER" id="PTHR12001:SF85">
    <property type="entry name" value="SHORT CHAIN ISOPRENYL DIPHOSPHATE SYNTHASE"/>
    <property type="match status" value="1"/>
</dbReference>
<dbReference type="AlphaFoldDB" id="A0A1L2ZL11"/>
<dbReference type="GO" id="GO:0046872">
    <property type="term" value="F:metal ion binding"/>
    <property type="evidence" value="ECO:0007669"/>
    <property type="project" value="UniProtKB-KW"/>
</dbReference>
<evidence type="ECO:0000256" key="1">
    <source>
        <dbReference type="ARBA" id="ARBA00001946"/>
    </source>
</evidence>
<dbReference type="GO" id="GO:0004659">
    <property type="term" value="F:prenyltransferase activity"/>
    <property type="evidence" value="ECO:0007669"/>
    <property type="project" value="InterPro"/>
</dbReference>